<name>A0A835TER8_CHLIN</name>
<dbReference type="OrthoDB" id="204784at2759"/>
<dbReference type="InterPro" id="IPR007305">
    <property type="entry name" value="Vesicle_transpt_Got1/SFT2"/>
</dbReference>
<reference evidence="8" key="1">
    <citation type="journal article" date="2020" name="bioRxiv">
        <title>Comparative genomics of Chlamydomonas.</title>
        <authorList>
            <person name="Craig R.J."/>
            <person name="Hasan A.R."/>
            <person name="Ness R.W."/>
            <person name="Keightley P.D."/>
        </authorList>
    </citation>
    <scope>NUCLEOTIDE SEQUENCE</scope>
    <source>
        <strain evidence="8">SAG 7.73</strain>
    </source>
</reference>
<evidence type="ECO:0000256" key="1">
    <source>
        <dbReference type="ARBA" id="ARBA00004653"/>
    </source>
</evidence>
<evidence type="ECO:0000256" key="5">
    <source>
        <dbReference type="ARBA" id="ARBA00023136"/>
    </source>
</evidence>
<accession>A0A835TER8</accession>
<comment type="subcellular location">
    <subcellularLocation>
        <location evidence="1">Golgi apparatus membrane</location>
        <topology evidence="1">Multi-pass membrane protein</topology>
    </subcellularLocation>
</comment>
<evidence type="ECO:0000256" key="6">
    <source>
        <dbReference type="ARBA" id="ARBA00025799"/>
    </source>
</evidence>
<evidence type="ECO:0000256" key="7">
    <source>
        <dbReference type="SAM" id="Phobius"/>
    </source>
</evidence>
<feature type="transmembrane region" description="Helical" evidence="7">
    <location>
        <begin position="40"/>
        <end position="60"/>
    </location>
</feature>
<feature type="transmembrane region" description="Helical" evidence="7">
    <location>
        <begin position="72"/>
        <end position="89"/>
    </location>
</feature>
<organism evidence="8 9">
    <name type="scientific">Chlamydomonas incerta</name>
    <dbReference type="NCBI Taxonomy" id="51695"/>
    <lineage>
        <taxon>Eukaryota</taxon>
        <taxon>Viridiplantae</taxon>
        <taxon>Chlorophyta</taxon>
        <taxon>core chlorophytes</taxon>
        <taxon>Chlorophyceae</taxon>
        <taxon>CS clade</taxon>
        <taxon>Chlamydomonadales</taxon>
        <taxon>Chlamydomonadaceae</taxon>
        <taxon>Chlamydomonas</taxon>
    </lineage>
</organism>
<gene>
    <name evidence="8" type="ORF">HXX76_006095</name>
</gene>
<dbReference type="InterPro" id="IPR045176">
    <property type="entry name" value="Got1"/>
</dbReference>
<keyword evidence="3 7" id="KW-1133">Transmembrane helix</keyword>
<evidence type="ECO:0000256" key="2">
    <source>
        <dbReference type="ARBA" id="ARBA00022692"/>
    </source>
</evidence>
<dbReference type="PANTHER" id="PTHR21493:SF9">
    <property type="entry name" value="GOLGI TRANSPORT PROTEIN 1-RELATED"/>
    <property type="match status" value="1"/>
</dbReference>
<keyword evidence="4" id="KW-0333">Golgi apparatus</keyword>
<evidence type="ECO:0000313" key="9">
    <source>
        <dbReference type="Proteomes" id="UP000650467"/>
    </source>
</evidence>
<dbReference type="Proteomes" id="UP000650467">
    <property type="component" value="Unassembled WGS sequence"/>
</dbReference>
<dbReference type="GO" id="GO:0005829">
    <property type="term" value="C:cytosol"/>
    <property type="evidence" value="ECO:0007669"/>
    <property type="project" value="GOC"/>
</dbReference>
<dbReference type="Pfam" id="PF04178">
    <property type="entry name" value="Got1"/>
    <property type="match status" value="1"/>
</dbReference>
<proteinExistence type="inferred from homology"/>
<dbReference type="GO" id="GO:0000139">
    <property type="term" value="C:Golgi membrane"/>
    <property type="evidence" value="ECO:0007669"/>
    <property type="project" value="UniProtKB-SubCell"/>
</dbReference>
<evidence type="ECO:0000313" key="8">
    <source>
        <dbReference type="EMBL" id="KAG2437445.1"/>
    </source>
</evidence>
<dbReference type="PANTHER" id="PTHR21493">
    <property type="entry name" value="CGI-141-RELATED/LIPASE CONTAINING PROTEIN"/>
    <property type="match status" value="1"/>
</dbReference>
<comment type="similarity">
    <text evidence="6">Belongs to the GOT1 family.</text>
</comment>
<dbReference type="GO" id="GO:0006888">
    <property type="term" value="P:endoplasmic reticulum to Golgi vesicle-mediated transport"/>
    <property type="evidence" value="ECO:0007669"/>
    <property type="project" value="InterPro"/>
</dbReference>
<dbReference type="GO" id="GO:0042147">
    <property type="term" value="P:retrograde transport, endosome to Golgi"/>
    <property type="evidence" value="ECO:0007669"/>
    <property type="project" value="InterPro"/>
</dbReference>
<protein>
    <submittedName>
        <fullName evidence="8">Uncharacterized protein</fullName>
    </submittedName>
</protein>
<feature type="transmembrane region" description="Helical" evidence="7">
    <location>
        <begin position="14"/>
        <end position="34"/>
    </location>
</feature>
<comment type="caution">
    <text evidence="8">The sequence shown here is derived from an EMBL/GenBank/DDBJ whole genome shotgun (WGS) entry which is preliminary data.</text>
</comment>
<sequence>MIGSSGWLNDQRKIGLGLTAFGILFTILGMILLFDRGLIAMGNLLFLAGLTTTIGFHSTVSFFMKKKNRKGSAFYLGGCGVVVYGWTVVGLILEAYGFWLLFCEFFPTVLQFLRKVPVLSRILDLPLLKLFFNRIQQLGGLPQTQYQAGVAQQYKR</sequence>
<dbReference type="EMBL" id="JAEHOC010000011">
    <property type="protein sequence ID" value="KAG2437445.1"/>
    <property type="molecule type" value="Genomic_DNA"/>
</dbReference>
<evidence type="ECO:0000256" key="4">
    <source>
        <dbReference type="ARBA" id="ARBA00023034"/>
    </source>
</evidence>
<keyword evidence="2 7" id="KW-0812">Transmembrane</keyword>
<evidence type="ECO:0000256" key="3">
    <source>
        <dbReference type="ARBA" id="ARBA00022989"/>
    </source>
</evidence>
<keyword evidence="9" id="KW-1185">Reference proteome</keyword>
<dbReference type="AlphaFoldDB" id="A0A835TER8"/>
<keyword evidence="5 7" id="KW-0472">Membrane</keyword>